<proteinExistence type="predicted"/>
<dbReference type="AlphaFoldDB" id="X1RDE2"/>
<reference evidence="1" key="1">
    <citation type="journal article" date="2014" name="Front. Microbiol.">
        <title>High frequency of phylogenetically diverse reductive dehalogenase-homologous genes in deep subseafloor sedimentary metagenomes.</title>
        <authorList>
            <person name="Kawai M."/>
            <person name="Futagami T."/>
            <person name="Toyoda A."/>
            <person name="Takaki Y."/>
            <person name="Nishi S."/>
            <person name="Hori S."/>
            <person name="Arai W."/>
            <person name="Tsubouchi T."/>
            <person name="Morono Y."/>
            <person name="Uchiyama I."/>
            <person name="Ito T."/>
            <person name="Fujiyama A."/>
            <person name="Inagaki F."/>
            <person name="Takami H."/>
        </authorList>
    </citation>
    <scope>NUCLEOTIDE SEQUENCE</scope>
    <source>
        <strain evidence="1">Expedition CK06-06</strain>
    </source>
</reference>
<dbReference type="EMBL" id="BARV01046337">
    <property type="protein sequence ID" value="GAI65001.1"/>
    <property type="molecule type" value="Genomic_DNA"/>
</dbReference>
<feature type="non-terminal residue" evidence="1">
    <location>
        <position position="1"/>
    </location>
</feature>
<evidence type="ECO:0000313" key="1">
    <source>
        <dbReference type="EMBL" id="GAI65001.1"/>
    </source>
</evidence>
<organism evidence="1">
    <name type="scientific">marine sediment metagenome</name>
    <dbReference type="NCBI Taxonomy" id="412755"/>
    <lineage>
        <taxon>unclassified sequences</taxon>
        <taxon>metagenomes</taxon>
        <taxon>ecological metagenomes</taxon>
    </lineage>
</organism>
<comment type="caution">
    <text evidence="1">The sequence shown here is derived from an EMBL/GenBank/DDBJ whole genome shotgun (WGS) entry which is preliminary data.</text>
</comment>
<accession>X1RDE2</accession>
<sequence length="31" mass="3365">IISGTPISLMEGNIWVIHLCHGVSDQSSELK</sequence>
<protein>
    <submittedName>
        <fullName evidence="1">Uncharacterized protein</fullName>
    </submittedName>
</protein>
<name>X1RDE2_9ZZZZ</name>
<feature type="non-terminal residue" evidence="1">
    <location>
        <position position="31"/>
    </location>
</feature>
<gene>
    <name evidence="1" type="ORF">S06H3_67185</name>
</gene>